<protein>
    <submittedName>
        <fullName evidence="2">DUF927 domain-containing protein</fullName>
    </submittedName>
</protein>
<reference evidence="3" key="1">
    <citation type="submission" date="2020-06" db="EMBL/GenBank/DDBJ databases">
        <title>REHAB project genomes.</title>
        <authorList>
            <person name="Shaw L.P."/>
        </authorList>
    </citation>
    <scope>NUCLEOTIDE SEQUENCE [LARGE SCALE GENOMIC DNA]</scope>
    <source>
        <strain evidence="3">RHBSTW-00370</strain>
    </source>
</reference>
<accession>A0AAP9TVI4</accession>
<evidence type="ECO:0000313" key="2">
    <source>
        <dbReference type="EMBL" id="QLV30446.1"/>
    </source>
</evidence>
<dbReference type="InterPro" id="IPR009270">
    <property type="entry name" value="DUF927"/>
</dbReference>
<proteinExistence type="predicted"/>
<evidence type="ECO:0000259" key="1">
    <source>
        <dbReference type="Pfam" id="PF06048"/>
    </source>
</evidence>
<dbReference type="RefSeq" id="WP_174329789.1">
    <property type="nucleotide sequence ID" value="NZ_CP056573.1"/>
</dbReference>
<gene>
    <name evidence="2" type="ORF">HV178_10835</name>
</gene>
<dbReference type="EMBL" id="CP056573">
    <property type="protein sequence ID" value="QLV30446.1"/>
    <property type="molecule type" value="Genomic_DNA"/>
</dbReference>
<organism evidence="2 3">
    <name type="scientific">Citrobacter freundii</name>
    <dbReference type="NCBI Taxonomy" id="546"/>
    <lineage>
        <taxon>Bacteria</taxon>
        <taxon>Pseudomonadati</taxon>
        <taxon>Pseudomonadota</taxon>
        <taxon>Gammaproteobacteria</taxon>
        <taxon>Enterobacterales</taxon>
        <taxon>Enterobacteriaceae</taxon>
        <taxon>Citrobacter</taxon>
        <taxon>Citrobacter freundii complex</taxon>
    </lineage>
</organism>
<feature type="domain" description="DUF927" evidence="1">
    <location>
        <begin position="23"/>
        <end position="262"/>
    </location>
</feature>
<dbReference type="AlphaFoldDB" id="A0AAP9TVI4"/>
<evidence type="ECO:0000313" key="3">
    <source>
        <dbReference type="Proteomes" id="UP000512222"/>
    </source>
</evidence>
<name>A0AAP9TVI4_CITFR</name>
<sequence length="538" mass="60247">MTKMKKLPVRLLALSEAQGHQRAHRLVKIKNCHSGKWVKKLIPSSLVNDMRKLREFLTDAGLSLDVSESDFKQIVNHLRSLPKERVILCMRPGFVSVDGSQCYLTGGGEVFGEYLEHPPMPHPDSQAFKNTENPKGTLKQWQTNVAPCALHSPYIMLSLCSAMAGYCINFTDFESGGFHLYGDSSRGKTTALLVAASVISNDEYICDWNLTETAFEELAESRNHSLLILDELGLLDKNKKEAAQKMQKLIYLLGSGGGKQRSINFQKHKALWRVNAISNGESGLAQHAAEGDMLRKKGEQARFIDVPVDCENDLGIFTTLPEGIMPSDYAEIIKENCQRYHGTAGPALVKKLLDKTPGILKERIDKHVRKFLKIHNVDGLNGFEKRMAKRFALAYASGIIAVRCKIFPFNMEDVMDGISWCYAKACYKTPSKKEVFTQTLKDALENDVYIPAKSKWDVDRVNEMNVIAHAIGDVEVLAVKAEFFKKNIIGDYKQVIVGLIQKGCLYPDAKGRATRQLGGGGNRLKRRYCLKISKWDSL</sequence>
<dbReference type="Proteomes" id="UP000512222">
    <property type="component" value="Chromosome"/>
</dbReference>
<dbReference type="Pfam" id="PF06048">
    <property type="entry name" value="DUF927"/>
    <property type="match status" value="1"/>
</dbReference>